<dbReference type="GO" id="GO:0055074">
    <property type="term" value="P:calcium ion homeostasis"/>
    <property type="evidence" value="ECO:0007669"/>
    <property type="project" value="TreeGrafter"/>
</dbReference>
<evidence type="ECO:0000313" key="6">
    <source>
        <dbReference type="EMBL" id="KAH7962215.1"/>
    </source>
</evidence>
<proteinExistence type="predicted"/>
<dbReference type="AlphaFoldDB" id="A0A9D4Q1G0"/>
<reference evidence="6" key="1">
    <citation type="journal article" date="2020" name="Cell">
        <title>Large-Scale Comparative Analyses of Tick Genomes Elucidate Their Genetic Diversity and Vector Capacities.</title>
        <authorList>
            <consortium name="Tick Genome and Microbiome Consortium (TIGMIC)"/>
            <person name="Jia N."/>
            <person name="Wang J."/>
            <person name="Shi W."/>
            <person name="Du L."/>
            <person name="Sun Y."/>
            <person name="Zhan W."/>
            <person name="Jiang J.F."/>
            <person name="Wang Q."/>
            <person name="Zhang B."/>
            <person name="Ji P."/>
            <person name="Bell-Sakyi L."/>
            <person name="Cui X.M."/>
            <person name="Yuan T.T."/>
            <person name="Jiang B.G."/>
            <person name="Yang W.F."/>
            <person name="Lam T.T."/>
            <person name="Chang Q.C."/>
            <person name="Ding S.J."/>
            <person name="Wang X.J."/>
            <person name="Zhu J.G."/>
            <person name="Ruan X.D."/>
            <person name="Zhao L."/>
            <person name="Wei J.T."/>
            <person name="Ye R.Z."/>
            <person name="Que T.C."/>
            <person name="Du C.H."/>
            <person name="Zhou Y.H."/>
            <person name="Cheng J.X."/>
            <person name="Dai P.F."/>
            <person name="Guo W.B."/>
            <person name="Han X.H."/>
            <person name="Huang E.J."/>
            <person name="Li L.F."/>
            <person name="Wei W."/>
            <person name="Gao Y.C."/>
            <person name="Liu J.Z."/>
            <person name="Shao H.Z."/>
            <person name="Wang X."/>
            <person name="Wang C.C."/>
            <person name="Yang T.C."/>
            <person name="Huo Q.B."/>
            <person name="Li W."/>
            <person name="Chen H.Y."/>
            <person name="Chen S.E."/>
            <person name="Zhou L.G."/>
            <person name="Ni X.B."/>
            <person name="Tian J.H."/>
            <person name="Sheng Y."/>
            <person name="Liu T."/>
            <person name="Pan Y.S."/>
            <person name="Xia L.Y."/>
            <person name="Li J."/>
            <person name="Zhao F."/>
            <person name="Cao W.C."/>
        </authorList>
    </citation>
    <scope>NUCLEOTIDE SEQUENCE</scope>
    <source>
        <strain evidence="6">Rsan-2018</strain>
    </source>
</reference>
<dbReference type="InterPro" id="IPR018247">
    <property type="entry name" value="EF_Hand_1_Ca_BS"/>
</dbReference>
<dbReference type="VEuPathDB" id="VectorBase:RSAN_043430"/>
<dbReference type="GO" id="GO:0000287">
    <property type="term" value="F:magnesium ion binding"/>
    <property type="evidence" value="ECO:0007669"/>
    <property type="project" value="TreeGrafter"/>
</dbReference>
<dbReference type="PROSITE" id="PS00018">
    <property type="entry name" value="EF_HAND_1"/>
    <property type="match status" value="2"/>
</dbReference>
<dbReference type="PANTHER" id="PTHR45791">
    <property type="entry name" value="CALCIUM AND INTEGRIN BINDING FAMILY MEMBER 2"/>
    <property type="match status" value="1"/>
</dbReference>
<dbReference type="Pfam" id="PF13499">
    <property type="entry name" value="EF-hand_7"/>
    <property type="match status" value="1"/>
</dbReference>
<reference evidence="6" key="2">
    <citation type="submission" date="2021-09" db="EMBL/GenBank/DDBJ databases">
        <authorList>
            <person name="Jia N."/>
            <person name="Wang J."/>
            <person name="Shi W."/>
            <person name="Du L."/>
            <person name="Sun Y."/>
            <person name="Zhan W."/>
            <person name="Jiang J."/>
            <person name="Wang Q."/>
            <person name="Zhang B."/>
            <person name="Ji P."/>
            <person name="Sakyi L.B."/>
            <person name="Cui X."/>
            <person name="Yuan T."/>
            <person name="Jiang B."/>
            <person name="Yang W."/>
            <person name="Lam T.T.-Y."/>
            <person name="Chang Q."/>
            <person name="Ding S."/>
            <person name="Wang X."/>
            <person name="Zhu J."/>
            <person name="Ruan X."/>
            <person name="Zhao L."/>
            <person name="Wei J."/>
            <person name="Que T."/>
            <person name="Du C."/>
            <person name="Cheng J."/>
            <person name="Dai P."/>
            <person name="Han X."/>
            <person name="Huang E."/>
            <person name="Gao Y."/>
            <person name="Liu J."/>
            <person name="Shao H."/>
            <person name="Ye R."/>
            <person name="Li L."/>
            <person name="Wei W."/>
            <person name="Wang X."/>
            <person name="Wang C."/>
            <person name="Huo Q."/>
            <person name="Li W."/>
            <person name="Guo W."/>
            <person name="Chen H."/>
            <person name="Chen S."/>
            <person name="Zhou L."/>
            <person name="Zhou L."/>
            <person name="Ni X."/>
            <person name="Tian J."/>
            <person name="Zhou Y."/>
            <person name="Sheng Y."/>
            <person name="Liu T."/>
            <person name="Pan Y."/>
            <person name="Xia L."/>
            <person name="Li J."/>
            <person name="Zhao F."/>
            <person name="Cao W."/>
        </authorList>
    </citation>
    <scope>NUCLEOTIDE SEQUENCE</scope>
    <source>
        <strain evidence="6">Rsan-2018</strain>
        <tissue evidence="6">Larvae</tissue>
    </source>
</reference>
<keyword evidence="2" id="KW-0677">Repeat</keyword>
<feature type="domain" description="EF-hand" evidence="5">
    <location>
        <begin position="17"/>
        <end position="52"/>
    </location>
</feature>
<sequence length="278" mass="31141">MGNKVVTFTDEQLEDYQENPFKERICKVFSHDGSGNMTFDDFLDMLSVFSEPSPRDVKVFYAFRIYDYDEDQMLGPGDIEKATIALTRSELTPEEVQIVVEKVLEEADMDDDGKISFTEFEHVITRAPDFISAWLPSGHVLCRLCKGRSGGRFPVECGKFEDVEVTSQAFKRLDLEQLCVSCINGGCDFVGSLAKLPSLVLECVNYEVECDKCGVHQVSSRVKKTSSGELKEVFPGASSSVGIVPRVITPGPYLNASKPDVFVTFCRFDNIYEKNKEL</sequence>
<evidence type="ECO:0000256" key="1">
    <source>
        <dbReference type="ARBA" id="ARBA00022723"/>
    </source>
</evidence>
<dbReference type="InterPro" id="IPR002048">
    <property type="entry name" value="EF_hand_dom"/>
</dbReference>
<comment type="caution">
    <text evidence="6">The sequence shown here is derived from an EMBL/GenBank/DDBJ whole genome shotgun (WGS) entry which is preliminary data.</text>
</comment>
<dbReference type="EMBL" id="JABSTV010001249">
    <property type="protein sequence ID" value="KAH7962215.1"/>
    <property type="molecule type" value="Genomic_DNA"/>
</dbReference>
<dbReference type="GO" id="GO:0005509">
    <property type="term" value="F:calcium ion binding"/>
    <property type="evidence" value="ECO:0007669"/>
    <property type="project" value="InterPro"/>
</dbReference>
<organism evidence="6 7">
    <name type="scientific">Rhipicephalus sanguineus</name>
    <name type="common">Brown dog tick</name>
    <name type="synonym">Ixodes sanguineus</name>
    <dbReference type="NCBI Taxonomy" id="34632"/>
    <lineage>
        <taxon>Eukaryota</taxon>
        <taxon>Metazoa</taxon>
        <taxon>Ecdysozoa</taxon>
        <taxon>Arthropoda</taxon>
        <taxon>Chelicerata</taxon>
        <taxon>Arachnida</taxon>
        <taxon>Acari</taxon>
        <taxon>Parasitiformes</taxon>
        <taxon>Ixodida</taxon>
        <taxon>Ixodoidea</taxon>
        <taxon>Ixodidae</taxon>
        <taxon>Rhipicephalinae</taxon>
        <taxon>Rhipicephalus</taxon>
        <taxon>Rhipicephalus</taxon>
    </lineage>
</organism>
<gene>
    <name evidence="6" type="ORF">HPB52_014917</name>
</gene>
<dbReference type="SMART" id="SM00054">
    <property type="entry name" value="EFh"/>
    <property type="match status" value="2"/>
</dbReference>
<evidence type="ECO:0000256" key="3">
    <source>
        <dbReference type="ARBA" id="ARBA00022837"/>
    </source>
</evidence>
<keyword evidence="3" id="KW-0106">Calcium</keyword>
<evidence type="ECO:0000256" key="2">
    <source>
        <dbReference type="ARBA" id="ARBA00022737"/>
    </source>
</evidence>
<dbReference type="PANTHER" id="PTHR45791:SF6">
    <property type="entry name" value="CALCIUM AND INTEGRIN BINDING FAMILY MEMBER 2"/>
    <property type="match status" value="1"/>
</dbReference>
<evidence type="ECO:0000256" key="4">
    <source>
        <dbReference type="ARBA" id="ARBA00022842"/>
    </source>
</evidence>
<dbReference type="InterPro" id="IPR011992">
    <property type="entry name" value="EF-hand-dom_pair"/>
</dbReference>
<keyword evidence="1" id="KW-0479">Metal-binding</keyword>
<dbReference type="Gene3D" id="1.10.238.10">
    <property type="entry name" value="EF-hand"/>
    <property type="match status" value="2"/>
</dbReference>
<keyword evidence="4" id="KW-0460">Magnesium</keyword>
<name>A0A9D4Q1G0_RHISA</name>
<protein>
    <recommendedName>
        <fullName evidence="5">EF-hand domain-containing protein</fullName>
    </recommendedName>
</protein>
<dbReference type="FunFam" id="1.10.238.10:FF:000035">
    <property type="entry name" value="Calcium and integrin-binding family member 2"/>
    <property type="match status" value="1"/>
</dbReference>
<dbReference type="PROSITE" id="PS50222">
    <property type="entry name" value="EF_HAND_2"/>
    <property type="match status" value="2"/>
</dbReference>
<dbReference type="Proteomes" id="UP000821837">
    <property type="component" value="Chromosome 3"/>
</dbReference>
<accession>A0A9D4Q1G0</accession>
<evidence type="ECO:0000259" key="5">
    <source>
        <dbReference type="PROSITE" id="PS50222"/>
    </source>
</evidence>
<feature type="domain" description="EF-hand" evidence="5">
    <location>
        <begin position="95"/>
        <end position="130"/>
    </location>
</feature>
<evidence type="ECO:0000313" key="7">
    <source>
        <dbReference type="Proteomes" id="UP000821837"/>
    </source>
</evidence>
<dbReference type="InterPro" id="IPR051433">
    <property type="entry name" value="CIBP"/>
</dbReference>
<dbReference type="SUPFAM" id="SSF47473">
    <property type="entry name" value="EF-hand"/>
    <property type="match status" value="1"/>
</dbReference>
<keyword evidence="7" id="KW-1185">Reference proteome</keyword>